<accession>A0ABR1J124</accession>
<protein>
    <recommendedName>
        <fullName evidence="4">Apple domain-containing protein</fullName>
    </recommendedName>
</protein>
<evidence type="ECO:0000313" key="2">
    <source>
        <dbReference type="EMBL" id="KAK7447085.1"/>
    </source>
</evidence>
<evidence type="ECO:0000313" key="3">
    <source>
        <dbReference type="Proteomes" id="UP001498398"/>
    </source>
</evidence>
<comment type="caution">
    <text evidence="2">The sequence shown here is derived from an EMBL/GenBank/DDBJ whole genome shotgun (WGS) entry which is preliminary data.</text>
</comment>
<evidence type="ECO:0008006" key="4">
    <source>
        <dbReference type="Google" id="ProtNLM"/>
    </source>
</evidence>
<gene>
    <name evidence="2" type="ORF">VKT23_014299</name>
</gene>
<name>A0ABR1J124_9AGAR</name>
<reference evidence="2 3" key="1">
    <citation type="submission" date="2024-01" db="EMBL/GenBank/DDBJ databases">
        <title>A draft genome for the cacao thread blight pathogen Marasmiellus scandens.</title>
        <authorList>
            <person name="Baruah I.K."/>
            <person name="Leung J."/>
            <person name="Bukari Y."/>
            <person name="Amoako-Attah I."/>
            <person name="Meinhardt L.W."/>
            <person name="Bailey B.A."/>
            <person name="Cohen S.P."/>
        </authorList>
    </citation>
    <scope>NUCLEOTIDE SEQUENCE [LARGE SCALE GENOMIC DNA]</scope>
    <source>
        <strain evidence="2 3">GH-19</strain>
    </source>
</reference>
<feature type="region of interest" description="Disordered" evidence="1">
    <location>
        <begin position="172"/>
        <end position="198"/>
    </location>
</feature>
<proteinExistence type="predicted"/>
<sequence>MEPTKFFSTSTWFHLLGALIHPPVIRTLKFELNLATSTMRFTAITAFALAVVGATGVSASPAPASAVTVVETTNVGVTTLDVRTDANLFEPHLIGSNFYGAPIPPWKVGYHPGWYYGDRYDVAKHFGFGFLFPCLKDVIICKLYDLIPFIFHCPGFNFPAYHPVPLPPPSQFPHGVPPPPPSPPSPPPSHGSAPPPPPSGGWVQTFSGLDGAVEADDYLTFGLVDTIEDCQLMCSHVQGCVFINTYHDVYGKASLYYIFNSKTNNLSFSERKPPPYLLPLFAHSRS</sequence>
<organism evidence="2 3">
    <name type="scientific">Marasmiellus scandens</name>
    <dbReference type="NCBI Taxonomy" id="2682957"/>
    <lineage>
        <taxon>Eukaryota</taxon>
        <taxon>Fungi</taxon>
        <taxon>Dikarya</taxon>
        <taxon>Basidiomycota</taxon>
        <taxon>Agaricomycotina</taxon>
        <taxon>Agaricomycetes</taxon>
        <taxon>Agaricomycetidae</taxon>
        <taxon>Agaricales</taxon>
        <taxon>Marasmiineae</taxon>
        <taxon>Omphalotaceae</taxon>
        <taxon>Marasmiellus</taxon>
    </lineage>
</organism>
<keyword evidence="3" id="KW-1185">Reference proteome</keyword>
<evidence type="ECO:0000256" key="1">
    <source>
        <dbReference type="SAM" id="MobiDB-lite"/>
    </source>
</evidence>
<dbReference type="Proteomes" id="UP001498398">
    <property type="component" value="Unassembled WGS sequence"/>
</dbReference>
<dbReference type="EMBL" id="JBANRG010000042">
    <property type="protein sequence ID" value="KAK7447085.1"/>
    <property type="molecule type" value="Genomic_DNA"/>
</dbReference>